<proteinExistence type="predicted"/>
<sequence length="83" mass="9134">MFFNLIKKFDLNVAFPWPATRRATTSPLPAHTEVEVSFRVAVAPTRLLSPSPTSAPKPFAIAADGASVLLRLPTNKDRLNRCE</sequence>
<dbReference type="EMBL" id="JAAALK010000283">
    <property type="protein sequence ID" value="KAG8073649.1"/>
    <property type="molecule type" value="Genomic_DNA"/>
</dbReference>
<protein>
    <submittedName>
        <fullName evidence="1">Uncharacterized protein</fullName>
    </submittedName>
</protein>
<evidence type="ECO:0000313" key="1">
    <source>
        <dbReference type="EMBL" id="KAG8073649.1"/>
    </source>
</evidence>
<keyword evidence="2" id="KW-1185">Reference proteome</keyword>
<dbReference type="AlphaFoldDB" id="A0A8J5SW33"/>
<reference evidence="1" key="2">
    <citation type="submission" date="2021-02" db="EMBL/GenBank/DDBJ databases">
        <authorList>
            <person name="Kimball J.A."/>
            <person name="Haas M.W."/>
            <person name="Macchietto M."/>
            <person name="Kono T."/>
            <person name="Duquette J."/>
            <person name="Shao M."/>
        </authorList>
    </citation>
    <scope>NUCLEOTIDE SEQUENCE</scope>
    <source>
        <tissue evidence="1">Fresh leaf tissue</tissue>
    </source>
</reference>
<comment type="caution">
    <text evidence="1">The sequence shown here is derived from an EMBL/GenBank/DDBJ whole genome shotgun (WGS) entry which is preliminary data.</text>
</comment>
<evidence type="ECO:0000313" key="2">
    <source>
        <dbReference type="Proteomes" id="UP000729402"/>
    </source>
</evidence>
<gene>
    <name evidence="1" type="ORF">GUJ93_ZPchr0006g41824</name>
</gene>
<reference evidence="1" key="1">
    <citation type="journal article" date="2021" name="bioRxiv">
        <title>Whole Genome Assembly and Annotation of Northern Wild Rice, Zizania palustris L., Supports a Whole Genome Duplication in the Zizania Genus.</title>
        <authorList>
            <person name="Haas M."/>
            <person name="Kono T."/>
            <person name="Macchietto M."/>
            <person name="Millas R."/>
            <person name="McGilp L."/>
            <person name="Shao M."/>
            <person name="Duquette J."/>
            <person name="Hirsch C.N."/>
            <person name="Kimball J."/>
        </authorList>
    </citation>
    <scope>NUCLEOTIDE SEQUENCE</scope>
    <source>
        <tissue evidence="1">Fresh leaf tissue</tissue>
    </source>
</reference>
<accession>A0A8J5SW33</accession>
<organism evidence="1 2">
    <name type="scientific">Zizania palustris</name>
    <name type="common">Northern wild rice</name>
    <dbReference type="NCBI Taxonomy" id="103762"/>
    <lineage>
        <taxon>Eukaryota</taxon>
        <taxon>Viridiplantae</taxon>
        <taxon>Streptophyta</taxon>
        <taxon>Embryophyta</taxon>
        <taxon>Tracheophyta</taxon>
        <taxon>Spermatophyta</taxon>
        <taxon>Magnoliopsida</taxon>
        <taxon>Liliopsida</taxon>
        <taxon>Poales</taxon>
        <taxon>Poaceae</taxon>
        <taxon>BOP clade</taxon>
        <taxon>Oryzoideae</taxon>
        <taxon>Oryzeae</taxon>
        <taxon>Zizaniinae</taxon>
        <taxon>Zizania</taxon>
    </lineage>
</organism>
<dbReference type="Proteomes" id="UP000729402">
    <property type="component" value="Unassembled WGS sequence"/>
</dbReference>
<name>A0A8J5SW33_ZIZPA</name>